<feature type="compositionally biased region" description="Low complexity" evidence="1">
    <location>
        <begin position="10"/>
        <end position="20"/>
    </location>
</feature>
<dbReference type="PANTHER" id="PTHR12461:SF105">
    <property type="entry name" value="HYPOXIA-INDUCIBLE FACTOR 1-ALPHA INHIBITOR"/>
    <property type="match status" value="1"/>
</dbReference>
<proteinExistence type="predicted"/>
<organism evidence="3 4">
    <name type="scientific">Janthinobacterium kumbetense</name>
    <dbReference type="NCBI Taxonomy" id="2950280"/>
    <lineage>
        <taxon>Bacteria</taxon>
        <taxon>Pseudomonadati</taxon>
        <taxon>Pseudomonadota</taxon>
        <taxon>Betaproteobacteria</taxon>
        <taxon>Burkholderiales</taxon>
        <taxon>Oxalobacteraceae</taxon>
        <taxon>Janthinobacterium</taxon>
    </lineage>
</organism>
<reference evidence="3 4" key="1">
    <citation type="submission" date="2022-06" db="EMBL/GenBank/DDBJ databases">
        <title>Janthinobacterium kumbetensis sp. nov., isolated from spring water in Turkey.</title>
        <authorList>
            <person name="Inan Bektas K."/>
            <person name="Belduz A.A."/>
            <person name="Canakci S."/>
            <person name="Nalcaoglu A."/>
            <person name="Ceylan E."/>
            <person name="Kati H."/>
        </authorList>
    </citation>
    <scope>NUCLEOTIDE SEQUENCE [LARGE SCALE GENOMIC DNA]</scope>
    <source>
        <strain evidence="3 4">GK</strain>
    </source>
</reference>
<name>A0ABT0WTD2_9BURK</name>
<dbReference type="RefSeq" id="WP_251350504.1">
    <property type="nucleotide sequence ID" value="NZ_JAMQGR010000005.1"/>
</dbReference>
<dbReference type="PROSITE" id="PS51184">
    <property type="entry name" value="JMJC"/>
    <property type="match status" value="1"/>
</dbReference>
<dbReference type="EMBL" id="JAMQGR010000005">
    <property type="protein sequence ID" value="MCM2567306.1"/>
    <property type="molecule type" value="Genomic_DNA"/>
</dbReference>
<feature type="domain" description="JmjC" evidence="2">
    <location>
        <begin position="207"/>
        <end position="351"/>
    </location>
</feature>
<dbReference type="PANTHER" id="PTHR12461">
    <property type="entry name" value="HYPOXIA-INDUCIBLE FACTOR 1 ALPHA INHIBITOR-RELATED"/>
    <property type="match status" value="1"/>
</dbReference>
<gene>
    <name evidence="3" type="ORF">NCG91_16990</name>
</gene>
<evidence type="ECO:0000259" key="2">
    <source>
        <dbReference type="PROSITE" id="PS51184"/>
    </source>
</evidence>
<protein>
    <submittedName>
        <fullName evidence="3">Cupin-like domain-containing protein</fullName>
    </submittedName>
</protein>
<dbReference type="Pfam" id="PF13621">
    <property type="entry name" value="Cupin_8"/>
    <property type="match status" value="1"/>
</dbReference>
<accession>A0ABT0WTD2</accession>
<dbReference type="SMART" id="SM00558">
    <property type="entry name" value="JmjC"/>
    <property type="match status" value="1"/>
</dbReference>
<evidence type="ECO:0000313" key="4">
    <source>
        <dbReference type="Proteomes" id="UP001202243"/>
    </source>
</evidence>
<dbReference type="InterPro" id="IPR003347">
    <property type="entry name" value="JmjC_dom"/>
</dbReference>
<dbReference type="SUPFAM" id="SSF51197">
    <property type="entry name" value="Clavaminate synthase-like"/>
    <property type="match status" value="1"/>
</dbReference>
<comment type="caution">
    <text evidence="3">The sequence shown here is derived from an EMBL/GenBank/DDBJ whole genome shotgun (WGS) entry which is preliminary data.</text>
</comment>
<dbReference type="Proteomes" id="UP001202243">
    <property type="component" value="Unassembled WGS sequence"/>
</dbReference>
<keyword evidence="4" id="KW-1185">Reference proteome</keyword>
<feature type="region of interest" description="Disordered" evidence="1">
    <location>
        <begin position="1"/>
        <end position="20"/>
    </location>
</feature>
<dbReference type="Gene3D" id="2.60.120.650">
    <property type="entry name" value="Cupin"/>
    <property type="match status" value="1"/>
</dbReference>
<evidence type="ECO:0000256" key="1">
    <source>
        <dbReference type="SAM" id="MobiDB-lite"/>
    </source>
</evidence>
<sequence length="351" mass="40545">MAAVSTFGVKQKQQQEQQQEQELSREWRSWIAENLMLGSHPSALMPVLQQAGIAEALARREVELALQSPYLAGAVRLSNRLAKRDWVIDIQRKLNHLRTPEIPRRDKLSAQEFLDEYYSTNQPVIITGMMDDWPAIAKWSPAYFREYYAQREVEVQFGREADAQYEMNSVAHKRKMAFGEYASLVESSGATNDFYMTANNNSQNRQALRELWDDIGQLPEYLRQDGGPTGFLWFGPAGTVTPFHHDLTNNFMAQVKGRKRLRIMAACEVARVYNQRHCFTPVDGRDIDLRRYPLMADVQVRECVLAPGEILFLPVGCWHFVEALDVSMTVAFTNFRWDNDFYSKYPSNHDF</sequence>
<dbReference type="InterPro" id="IPR041667">
    <property type="entry name" value="Cupin_8"/>
</dbReference>
<evidence type="ECO:0000313" key="3">
    <source>
        <dbReference type="EMBL" id="MCM2567306.1"/>
    </source>
</evidence>